<accession>K4LQR6</accession>
<dbReference type="InterPro" id="IPR029060">
    <property type="entry name" value="PIN-like_dom_sf"/>
</dbReference>
<dbReference type="CDD" id="cd18689">
    <property type="entry name" value="PIN_VapC-like"/>
    <property type="match status" value="1"/>
</dbReference>
<dbReference type="SUPFAM" id="SSF88723">
    <property type="entry name" value="PIN domain-like"/>
    <property type="match status" value="1"/>
</dbReference>
<dbReference type="KEGG" id="tpz:Tph_c01970"/>
<keyword evidence="3" id="KW-1185">Reference proteome</keyword>
<feature type="domain" description="PIN" evidence="1">
    <location>
        <begin position="16"/>
        <end position="134"/>
    </location>
</feature>
<organism evidence="2 3">
    <name type="scientific">Thermacetogenium phaeum (strain ATCC BAA-254 / DSM 26808 / PB)</name>
    <dbReference type="NCBI Taxonomy" id="1089553"/>
    <lineage>
        <taxon>Bacteria</taxon>
        <taxon>Bacillati</taxon>
        <taxon>Bacillota</taxon>
        <taxon>Clostridia</taxon>
        <taxon>Thermoanaerobacterales</taxon>
        <taxon>Thermoanaerobacteraceae</taxon>
        <taxon>Thermacetogenium</taxon>
    </lineage>
</organism>
<protein>
    <submittedName>
        <fullName evidence="2">PilT-like protein</fullName>
    </submittedName>
</protein>
<evidence type="ECO:0000259" key="1">
    <source>
        <dbReference type="Pfam" id="PF01850"/>
    </source>
</evidence>
<evidence type="ECO:0000313" key="2">
    <source>
        <dbReference type="EMBL" id="AFV10444.1"/>
    </source>
</evidence>
<reference evidence="2 3" key="1">
    <citation type="journal article" date="2012" name="BMC Genomics">
        <title>Genome-guided analysis of physiological and morphological traits of the fermentative acetate oxidizer Thermacetogenium phaeum.</title>
        <authorList>
            <person name="Oehler D."/>
            <person name="Poehlein A."/>
            <person name="Leimbach A."/>
            <person name="Muller N."/>
            <person name="Daniel R."/>
            <person name="Gottschalk G."/>
            <person name="Schink B."/>
        </authorList>
    </citation>
    <scope>NUCLEOTIDE SEQUENCE [LARGE SCALE GENOMIC DNA]</scope>
    <source>
        <strain evidence="3">ATCC BAA-254 / DSM 26808 / PB</strain>
    </source>
</reference>
<evidence type="ECO:0000313" key="3">
    <source>
        <dbReference type="Proteomes" id="UP000000467"/>
    </source>
</evidence>
<name>K4LQR6_THEPS</name>
<dbReference type="eggNOG" id="COG1848">
    <property type="taxonomic scope" value="Bacteria"/>
</dbReference>
<proteinExistence type="predicted"/>
<dbReference type="HOGENOM" id="CLU_135601_1_1_9"/>
<gene>
    <name evidence="2" type="ordered locus">Tph_c01970</name>
</gene>
<dbReference type="EMBL" id="CP003732">
    <property type="protein sequence ID" value="AFV10444.1"/>
    <property type="molecule type" value="Genomic_DNA"/>
</dbReference>
<dbReference type="OrthoDB" id="1723839at2"/>
<dbReference type="InterPro" id="IPR002716">
    <property type="entry name" value="PIN_dom"/>
</dbReference>
<dbReference type="Pfam" id="PF01850">
    <property type="entry name" value="PIN"/>
    <property type="match status" value="1"/>
</dbReference>
<dbReference type="RefSeq" id="WP_015049363.1">
    <property type="nucleotide sequence ID" value="NC_018870.1"/>
</dbReference>
<dbReference type="Proteomes" id="UP000000467">
    <property type="component" value="Chromosome"/>
</dbReference>
<dbReference type="STRING" id="1089553.Tph_c01970"/>
<dbReference type="AlphaFoldDB" id="K4LQR6"/>
<sequence length="158" mass="17790">MKKSSRTADPAVERYTLDTYAVLSYLRDEFCADEVASLLQAGKSGRALLYFSWINLGEVFCIVQRRNGHDTARSIVEMIKEWPVRLVLPSQEDILSAGEVKAKYPLSYADAFAVALARSKQAYLVTGDMEFKKPEEDGMVKVRWLKNGPNHRSGRGLD</sequence>
<dbReference type="Gene3D" id="3.40.50.1010">
    <property type="entry name" value="5'-nuclease"/>
    <property type="match status" value="1"/>
</dbReference>